<dbReference type="EMBL" id="CP006988">
    <property type="protein sequence ID" value="AIC29956.1"/>
    <property type="molecule type" value="Genomic_DNA"/>
</dbReference>
<dbReference type="Proteomes" id="UP000027180">
    <property type="component" value="Plasmid pRetIE4771b"/>
</dbReference>
<geneLocation type="plasmid" evidence="1 2">
    <name>pRetIE4771b</name>
</geneLocation>
<name>A0A060IE33_RHIET</name>
<dbReference type="AlphaFoldDB" id="A0A060IE33"/>
<sequence>MCLCTLAASLVRTPTTLTFLQWRLRRVKKQCPAPRRCSPSDKLRPFSQYSSAGSSILVLGRAFARRSKRLSEPGQRSTLFIFAVYAGQRTPINQLFANVPAP</sequence>
<evidence type="ECO:0000313" key="2">
    <source>
        <dbReference type="Proteomes" id="UP000027180"/>
    </source>
</evidence>
<gene>
    <name evidence="1" type="ORF">IE4771_PB00226</name>
</gene>
<proteinExistence type="predicted"/>
<organism evidence="1 2">
    <name type="scientific">Rhizobium etli bv. mimosae str. IE4771</name>
    <dbReference type="NCBI Taxonomy" id="1432050"/>
    <lineage>
        <taxon>Bacteria</taxon>
        <taxon>Pseudomonadati</taxon>
        <taxon>Pseudomonadota</taxon>
        <taxon>Alphaproteobacteria</taxon>
        <taxon>Hyphomicrobiales</taxon>
        <taxon>Rhizobiaceae</taxon>
        <taxon>Rhizobium/Agrobacterium group</taxon>
        <taxon>Rhizobium</taxon>
    </lineage>
</organism>
<keyword evidence="1" id="KW-0614">Plasmid</keyword>
<dbReference type="KEGG" id="rei:IE4771_PB00226"/>
<evidence type="ECO:0000313" key="1">
    <source>
        <dbReference type="EMBL" id="AIC29956.1"/>
    </source>
</evidence>
<dbReference type="HOGENOM" id="CLU_2275178_0_0_5"/>
<reference evidence="1 2" key="1">
    <citation type="submission" date="2013-12" db="EMBL/GenBank/DDBJ databases">
        <title>Complete genome sequence of Rhizobium etli bv. mimosae IE4771.</title>
        <authorList>
            <person name="Bustos P."/>
            <person name="Santamaria R.I."/>
            <person name="Lozano L."/>
            <person name="Ormeno-Orrillo E."/>
            <person name="Rogel M.A."/>
            <person name="Romero D."/>
            <person name="Cevallos M.A."/>
            <person name="Martinez-Romero E."/>
            <person name="Gonzalez V."/>
        </authorList>
    </citation>
    <scope>NUCLEOTIDE SEQUENCE [LARGE SCALE GENOMIC DNA]</scope>
    <source>
        <strain evidence="1 2">IE4771</strain>
        <plasmid evidence="2">Plasmid pRetIE4771b</plasmid>
    </source>
</reference>
<protein>
    <submittedName>
        <fullName evidence="1">Uncharacterized protein</fullName>
    </submittedName>
</protein>
<accession>A0A060IE33</accession>